<dbReference type="AlphaFoldDB" id="A0A7K7BIT3"/>
<feature type="non-terminal residue" evidence="3">
    <location>
        <position position="81"/>
    </location>
</feature>
<keyword evidence="2" id="KW-0732">Signal</keyword>
<dbReference type="GO" id="GO:0016255">
    <property type="term" value="P:attachment of GPI anchor to protein"/>
    <property type="evidence" value="ECO:0007669"/>
    <property type="project" value="TreeGrafter"/>
</dbReference>
<keyword evidence="1" id="KW-0472">Membrane</keyword>
<evidence type="ECO:0000313" key="3">
    <source>
        <dbReference type="EMBL" id="NWY08384.1"/>
    </source>
</evidence>
<feature type="non-terminal residue" evidence="3">
    <location>
        <position position="1"/>
    </location>
</feature>
<proteinExistence type="predicted"/>
<comment type="caution">
    <text evidence="3">The sequence shown here is derived from an EMBL/GenBank/DDBJ whole genome shotgun (WGS) entry which is preliminary data.</text>
</comment>
<name>A0A7K7BIT3_9AVES</name>
<keyword evidence="1" id="KW-0812">Transmembrane</keyword>
<dbReference type="EMBL" id="VZSH01000865">
    <property type="protein sequence ID" value="NWY08384.1"/>
    <property type="molecule type" value="Genomic_DNA"/>
</dbReference>
<keyword evidence="4" id="KW-1185">Reference proteome</keyword>
<accession>A0A7K7BIT3</accession>
<gene>
    <name evidence="3" type="primary">Gpaa1</name>
    <name evidence="3" type="ORF">NOTORN_R14758</name>
</gene>
<sequence length="81" mass="9004">RLLLAPLLLLSSPAVTLLLGVFAQRELQEAPLAPLEGWQLFLQAVAEGLLDHHLYGALVFPAGALALYPCWLLLWNVLFWK</sequence>
<evidence type="ECO:0000313" key="4">
    <source>
        <dbReference type="Proteomes" id="UP000531938"/>
    </source>
</evidence>
<dbReference type="Pfam" id="PF04114">
    <property type="entry name" value="Gaa1"/>
    <property type="match status" value="1"/>
</dbReference>
<dbReference type="GO" id="GO:0042765">
    <property type="term" value="C:GPI-anchor transamidase complex"/>
    <property type="evidence" value="ECO:0007669"/>
    <property type="project" value="InterPro"/>
</dbReference>
<dbReference type="InterPro" id="IPR007246">
    <property type="entry name" value="Gaa1"/>
</dbReference>
<feature type="transmembrane region" description="Helical" evidence="1">
    <location>
        <begin position="58"/>
        <end position="80"/>
    </location>
</feature>
<feature type="chain" id="PRO_5029544708" evidence="2">
    <location>
        <begin position="24"/>
        <end position="81"/>
    </location>
</feature>
<evidence type="ECO:0000256" key="1">
    <source>
        <dbReference type="SAM" id="Phobius"/>
    </source>
</evidence>
<dbReference type="PANTHER" id="PTHR13304:SF0">
    <property type="entry name" value="GLYCOSYLPHOSPHATIDYLINOSITOL ANCHOR ATTACHMENT 1 PROTEIN"/>
    <property type="match status" value="1"/>
</dbReference>
<evidence type="ECO:0000256" key="2">
    <source>
        <dbReference type="SAM" id="SignalP"/>
    </source>
</evidence>
<dbReference type="PANTHER" id="PTHR13304">
    <property type="entry name" value="GLYCOSYLPHOSPHATIDYLINOSITOL ANCHOR ATTACHMENT 1 PROTEIN"/>
    <property type="match status" value="1"/>
</dbReference>
<organism evidence="3 4">
    <name type="scientific">Nothoprocta ornata</name>
    <dbReference type="NCBI Taxonomy" id="83376"/>
    <lineage>
        <taxon>Eukaryota</taxon>
        <taxon>Metazoa</taxon>
        <taxon>Chordata</taxon>
        <taxon>Craniata</taxon>
        <taxon>Vertebrata</taxon>
        <taxon>Euteleostomi</taxon>
        <taxon>Archelosauria</taxon>
        <taxon>Archosauria</taxon>
        <taxon>Dinosauria</taxon>
        <taxon>Saurischia</taxon>
        <taxon>Theropoda</taxon>
        <taxon>Coelurosauria</taxon>
        <taxon>Aves</taxon>
        <taxon>Palaeognathae</taxon>
        <taxon>Tinamiformes</taxon>
        <taxon>Tinamidae</taxon>
        <taxon>Nothoprocta</taxon>
    </lineage>
</organism>
<dbReference type="Proteomes" id="UP000531938">
    <property type="component" value="Unassembled WGS sequence"/>
</dbReference>
<keyword evidence="1" id="KW-1133">Transmembrane helix</keyword>
<protein>
    <submittedName>
        <fullName evidence="3">GPAA1 protein</fullName>
    </submittedName>
</protein>
<reference evidence="3 4" key="1">
    <citation type="submission" date="2019-09" db="EMBL/GenBank/DDBJ databases">
        <title>Bird 10,000 Genomes (B10K) Project - Family phase.</title>
        <authorList>
            <person name="Zhang G."/>
        </authorList>
    </citation>
    <scope>NUCLEOTIDE SEQUENCE [LARGE SCALE GENOMIC DNA]</scope>
    <source>
        <strain evidence="3">B10K-MSB-03</strain>
    </source>
</reference>
<feature type="signal peptide" evidence="2">
    <location>
        <begin position="1"/>
        <end position="23"/>
    </location>
</feature>